<gene>
    <name evidence="5" type="ORF">SAMN05443638_102141</name>
</gene>
<keyword evidence="2" id="KW-0378">Hydrolase</keyword>
<evidence type="ECO:0000313" key="6">
    <source>
        <dbReference type="Proteomes" id="UP000184035"/>
    </source>
</evidence>
<dbReference type="PROSITE" id="PS50106">
    <property type="entry name" value="PDZ"/>
    <property type="match status" value="1"/>
</dbReference>
<dbReference type="PANTHER" id="PTHR43343:SF3">
    <property type="entry name" value="PROTEASE DO-LIKE 8, CHLOROPLASTIC"/>
    <property type="match status" value="1"/>
</dbReference>
<evidence type="ECO:0000256" key="1">
    <source>
        <dbReference type="ARBA" id="ARBA00022670"/>
    </source>
</evidence>
<dbReference type="Pfam" id="PF13365">
    <property type="entry name" value="Trypsin_2"/>
    <property type="match status" value="1"/>
</dbReference>
<name>A0A1M4TDX1_9CLOT</name>
<keyword evidence="3" id="KW-0812">Transmembrane</keyword>
<dbReference type="OrthoDB" id="9758917at2"/>
<dbReference type="InterPro" id="IPR051201">
    <property type="entry name" value="Chloro_Bact_Ser_Proteases"/>
</dbReference>
<dbReference type="SUPFAM" id="SSF50494">
    <property type="entry name" value="Trypsin-like serine proteases"/>
    <property type="match status" value="1"/>
</dbReference>
<dbReference type="PANTHER" id="PTHR43343">
    <property type="entry name" value="PEPTIDASE S12"/>
    <property type="match status" value="1"/>
</dbReference>
<dbReference type="InterPro" id="IPR001940">
    <property type="entry name" value="Peptidase_S1C"/>
</dbReference>
<proteinExistence type="predicted"/>
<dbReference type="InterPro" id="IPR036034">
    <property type="entry name" value="PDZ_sf"/>
</dbReference>
<dbReference type="PRINTS" id="PR00834">
    <property type="entry name" value="PROTEASES2C"/>
</dbReference>
<dbReference type="InterPro" id="IPR009003">
    <property type="entry name" value="Peptidase_S1_PA"/>
</dbReference>
<keyword evidence="1 5" id="KW-0645">Protease</keyword>
<evidence type="ECO:0000256" key="2">
    <source>
        <dbReference type="ARBA" id="ARBA00022801"/>
    </source>
</evidence>
<keyword evidence="3" id="KW-1133">Transmembrane helix</keyword>
<feature type="domain" description="PDZ" evidence="4">
    <location>
        <begin position="300"/>
        <end position="362"/>
    </location>
</feature>
<dbReference type="SUPFAM" id="SSF50156">
    <property type="entry name" value="PDZ domain-like"/>
    <property type="match status" value="1"/>
</dbReference>
<feature type="transmembrane region" description="Helical" evidence="3">
    <location>
        <begin position="42"/>
        <end position="65"/>
    </location>
</feature>
<evidence type="ECO:0000259" key="4">
    <source>
        <dbReference type="PROSITE" id="PS50106"/>
    </source>
</evidence>
<protein>
    <submittedName>
        <fullName evidence="5">Serine protease Do</fullName>
    </submittedName>
</protein>
<dbReference type="InterPro" id="IPR001478">
    <property type="entry name" value="PDZ"/>
</dbReference>
<dbReference type="EMBL" id="FQVM01000002">
    <property type="protein sequence ID" value="SHE42554.1"/>
    <property type="molecule type" value="Genomic_DNA"/>
</dbReference>
<sequence length="404" mass="43780">MEEDKKNTKVSFLKKNKNTNENNDEGVINFKQTRGKGKRIKYATLITIIVAISTFSGAVAGGVIVEKRYGLKLQDENKTIFQIVDTRKGSQALRDNQLTRAISKVAPSVVTISDNEENILKGENSCSGIIFREDGYLLTSYSAISKLNNIVVKLPGIGSKPFNGKLIGYDEASDLAVIKIDADRLNAIKCAEKDSAREGEVVLAIGNNVGNEYVGFVTSGIVTCTNKIIEVGKSDSADKKNYKTIQSNAIVNKENNGGVLADVNGEILGVNSTFLTEKYSSEGLSLSIDISECKNIVESIIKFGEVKRAVLGFEGADVNKTENSNIEGVYVQTINPDSSAGRAGLRPTDIIIELDGKKIRGLDDIINILSNHKAGDTLSCKIIRNGDIQNISIPLLDNDENIKQ</sequence>
<keyword evidence="3" id="KW-0472">Membrane</keyword>
<dbReference type="GO" id="GO:0006508">
    <property type="term" value="P:proteolysis"/>
    <property type="evidence" value="ECO:0007669"/>
    <property type="project" value="UniProtKB-KW"/>
</dbReference>
<evidence type="ECO:0000256" key="3">
    <source>
        <dbReference type="SAM" id="Phobius"/>
    </source>
</evidence>
<dbReference type="Proteomes" id="UP000184035">
    <property type="component" value="Unassembled WGS sequence"/>
</dbReference>
<dbReference type="STRING" id="1533.SAMN05443638_102141"/>
<keyword evidence="6" id="KW-1185">Reference proteome</keyword>
<dbReference type="Gene3D" id="2.40.10.120">
    <property type="match status" value="1"/>
</dbReference>
<dbReference type="Gene3D" id="2.30.42.10">
    <property type="match status" value="1"/>
</dbReference>
<dbReference type="GO" id="GO:0004252">
    <property type="term" value="F:serine-type endopeptidase activity"/>
    <property type="evidence" value="ECO:0007669"/>
    <property type="project" value="InterPro"/>
</dbReference>
<evidence type="ECO:0000313" key="5">
    <source>
        <dbReference type="EMBL" id="SHE42554.1"/>
    </source>
</evidence>
<accession>A0A1M4TDX1</accession>
<dbReference type="Pfam" id="PF13180">
    <property type="entry name" value="PDZ_2"/>
    <property type="match status" value="1"/>
</dbReference>
<dbReference type="RefSeq" id="WP_072892551.1">
    <property type="nucleotide sequence ID" value="NZ_FQVM01000002.1"/>
</dbReference>
<dbReference type="AlphaFoldDB" id="A0A1M4TDX1"/>
<organism evidence="5 6">
    <name type="scientific">Clostridium fallax</name>
    <dbReference type="NCBI Taxonomy" id="1533"/>
    <lineage>
        <taxon>Bacteria</taxon>
        <taxon>Bacillati</taxon>
        <taxon>Bacillota</taxon>
        <taxon>Clostridia</taxon>
        <taxon>Eubacteriales</taxon>
        <taxon>Clostridiaceae</taxon>
        <taxon>Clostridium</taxon>
    </lineage>
</organism>
<reference evidence="5 6" key="1">
    <citation type="submission" date="2016-11" db="EMBL/GenBank/DDBJ databases">
        <authorList>
            <person name="Jaros S."/>
            <person name="Januszkiewicz K."/>
            <person name="Wedrychowicz H."/>
        </authorList>
    </citation>
    <scope>NUCLEOTIDE SEQUENCE [LARGE SCALE GENOMIC DNA]</scope>
    <source>
        <strain evidence="5 6">DSM 2631</strain>
    </source>
</reference>
<dbReference type="SMART" id="SM00228">
    <property type="entry name" value="PDZ"/>
    <property type="match status" value="1"/>
</dbReference>